<dbReference type="CDD" id="cd00156">
    <property type="entry name" value="REC"/>
    <property type="match status" value="1"/>
</dbReference>
<dbReference type="SUPFAM" id="SSF52172">
    <property type="entry name" value="CheY-like"/>
    <property type="match status" value="1"/>
</dbReference>
<dbReference type="SMART" id="SM00448">
    <property type="entry name" value="REC"/>
    <property type="match status" value="1"/>
</dbReference>
<name>A0ABX3P1V9_9BACT</name>
<dbReference type="EMBL" id="LWBO01000003">
    <property type="protein sequence ID" value="OQP52939.1"/>
    <property type="molecule type" value="Genomic_DNA"/>
</dbReference>
<dbReference type="Pfam" id="PF00072">
    <property type="entry name" value="Response_reg"/>
    <property type="match status" value="1"/>
</dbReference>
<evidence type="ECO:0000313" key="3">
    <source>
        <dbReference type="EMBL" id="OQP52939.1"/>
    </source>
</evidence>
<dbReference type="InterPro" id="IPR001789">
    <property type="entry name" value="Sig_transdc_resp-reg_receiver"/>
</dbReference>
<comment type="caution">
    <text evidence="3">The sequence shown here is derived from an EMBL/GenBank/DDBJ whole genome shotgun (WGS) entry which is preliminary data.</text>
</comment>
<dbReference type="InterPro" id="IPR011006">
    <property type="entry name" value="CheY-like_superfamily"/>
</dbReference>
<organism evidence="3 4">
    <name type="scientific">Niastella koreensis</name>
    <dbReference type="NCBI Taxonomy" id="354356"/>
    <lineage>
        <taxon>Bacteria</taxon>
        <taxon>Pseudomonadati</taxon>
        <taxon>Bacteroidota</taxon>
        <taxon>Chitinophagia</taxon>
        <taxon>Chitinophagales</taxon>
        <taxon>Chitinophagaceae</taxon>
        <taxon>Niastella</taxon>
    </lineage>
</organism>
<feature type="modified residue" description="4-aspartylphosphate" evidence="1">
    <location>
        <position position="55"/>
    </location>
</feature>
<feature type="domain" description="Response regulatory" evidence="2">
    <location>
        <begin position="4"/>
        <end position="122"/>
    </location>
</feature>
<reference evidence="3 4" key="1">
    <citation type="submission" date="2016-04" db="EMBL/GenBank/DDBJ databases">
        <authorList>
            <person name="Chen L."/>
            <person name="Zhuang W."/>
            <person name="Wang G."/>
        </authorList>
    </citation>
    <scope>NUCLEOTIDE SEQUENCE [LARGE SCALE GENOMIC DNA]</scope>
    <source>
        <strain evidence="4">GR20</strain>
    </source>
</reference>
<protein>
    <recommendedName>
        <fullName evidence="2">Response regulatory domain-containing protein</fullName>
    </recommendedName>
</protein>
<evidence type="ECO:0000313" key="4">
    <source>
        <dbReference type="Proteomes" id="UP000192277"/>
    </source>
</evidence>
<dbReference type="InterPro" id="IPR052048">
    <property type="entry name" value="ST_Response_Regulator"/>
</dbReference>
<dbReference type="Proteomes" id="UP000192277">
    <property type="component" value="Unassembled WGS sequence"/>
</dbReference>
<dbReference type="Gene3D" id="3.40.50.2300">
    <property type="match status" value="1"/>
</dbReference>
<keyword evidence="1" id="KW-0597">Phosphoprotein</keyword>
<gene>
    <name evidence="3" type="ORF">A4D02_21260</name>
</gene>
<keyword evidence="4" id="KW-1185">Reference proteome</keyword>
<dbReference type="PANTHER" id="PTHR43228">
    <property type="entry name" value="TWO-COMPONENT RESPONSE REGULATOR"/>
    <property type="match status" value="1"/>
</dbReference>
<proteinExistence type="predicted"/>
<dbReference type="RefSeq" id="WP_014218533.1">
    <property type="nucleotide sequence ID" value="NZ_LWBO01000003.1"/>
</dbReference>
<accession>A0ABX3P1V9</accession>
<sequence length="140" mass="16110">MKYIILLVDDDDDEFDLFMEALHGTNLQCDCIFSKNAEKALHLLYYTIPDFIFIDYNMPKINGLKFITEIKKLRPPRDVPIILYSSAITDSLAKNAMALGAFLCIKKPYEINTLTKILLNILTKSRAFNFHFTTRINPGN</sequence>
<dbReference type="PANTHER" id="PTHR43228:SF1">
    <property type="entry name" value="TWO-COMPONENT RESPONSE REGULATOR ARR22"/>
    <property type="match status" value="1"/>
</dbReference>
<dbReference type="PROSITE" id="PS50110">
    <property type="entry name" value="RESPONSE_REGULATORY"/>
    <property type="match status" value="1"/>
</dbReference>
<evidence type="ECO:0000256" key="1">
    <source>
        <dbReference type="PROSITE-ProRule" id="PRU00169"/>
    </source>
</evidence>
<evidence type="ECO:0000259" key="2">
    <source>
        <dbReference type="PROSITE" id="PS50110"/>
    </source>
</evidence>